<dbReference type="Gene3D" id="3.60.110.10">
    <property type="entry name" value="Carbon-nitrogen hydrolase"/>
    <property type="match status" value="1"/>
</dbReference>
<dbReference type="InterPro" id="IPR003010">
    <property type="entry name" value="C-N_Hydrolase"/>
</dbReference>
<dbReference type="GO" id="GO:0016787">
    <property type="term" value="F:hydrolase activity"/>
    <property type="evidence" value="ECO:0007669"/>
    <property type="project" value="UniProtKB-KW"/>
</dbReference>
<keyword evidence="4" id="KW-1185">Reference proteome</keyword>
<evidence type="ECO:0000313" key="3">
    <source>
        <dbReference type="EMBL" id="MFC5651136.1"/>
    </source>
</evidence>
<dbReference type="RefSeq" id="WP_379189733.1">
    <property type="nucleotide sequence ID" value="NZ_JBHSOW010000068.1"/>
</dbReference>
<keyword evidence="1 3" id="KW-0378">Hydrolase</keyword>
<proteinExistence type="predicted"/>
<evidence type="ECO:0000256" key="1">
    <source>
        <dbReference type="ARBA" id="ARBA00022801"/>
    </source>
</evidence>
<dbReference type="PANTHER" id="PTHR43674:SF2">
    <property type="entry name" value="BETA-UREIDOPROPIONASE"/>
    <property type="match status" value="1"/>
</dbReference>
<dbReference type="PROSITE" id="PS50263">
    <property type="entry name" value="CN_HYDROLASE"/>
    <property type="match status" value="1"/>
</dbReference>
<name>A0ABW0W3Z9_9BACL</name>
<dbReference type="InterPro" id="IPR050345">
    <property type="entry name" value="Aliph_Amidase/BUP"/>
</dbReference>
<dbReference type="Pfam" id="PF00795">
    <property type="entry name" value="CN_hydrolase"/>
    <property type="match status" value="1"/>
</dbReference>
<comment type="caution">
    <text evidence="3">The sequence shown here is derived from an EMBL/GenBank/DDBJ whole genome shotgun (WGS) entry which is preliminary data.</text>
</comment>
<accession>A0ABW0W3Z9</accession>
<feature type="domain" description="CN hydrolase" evidence="2">
    <location>
        <begin position="3"/>
        <end position="256"/>
    </location>
</feature>
<reference evidence="4" key="1">
    <citation type="journal article" date="2019" name="Int. J. Syst. Evol. Microbiol.">
        <title>The Global Catalogue of Microorganisms (GCM) 10K type strain sequencing project: providing services to taxonomists for standard genome sequencing and annotation.</title>
        <authorList>
            <consortium name="The Broad Institute Genomics Platform"/>
            <consortium name="The Broad Institute Genome Sequencing Center for Infectious Disease"/>
            <person name="Wu L."/>
            <person name="Ma J."/>
        </authorList>
    </citation>
    <scope>NUCLEOTIDE SEQUENCE [LARGE SCALE GENOMIC DNA]</scope>
    <source>
        <strain evidence="4">CGMCC 1.3240</strain>
    </source>
</reference>
<dbReference type="PANTHER" id="PTHR43674">
    <property type="entry name" value="NITRILASE C965.09-RELATED"/>
    <property type="match status" value="1"/>
</dbReference>
<dbReference type="Proteomes" id="UP001596047">
    <property type="component" value="Unassembled WGS sequence"/>
</dbReference>
<gene>
    <name evidence="3" type="ORF">ACFPYJ_18880</name>
</gene>
<dbReference type="InterPro" id="IPR036526">
    <property type="entry name" value="C-N_Hydrolase_sf"/>
</dbReference>
<dbReference type="SUPFAM" id="SSF56317">
    <property type="entry name" value="Carbon-nitrogen hydrolase"/>
    <property type="match status" value="1"/>
</dbReference>
<evidence type="ECO:0000259" key="2">
    <source>
        <dbReference type="PROSITE" id="PS50263"/>
    </source>
</evidence>
<protein>
    <submittedName>
        <fullName evidence="3">Carbon-nitrogen hydrolase family protein</fullName>
    </submittedName>
</protein>
<sequence length="256" mass="28667">MKLRIAGAQICVNDDNMNENLKTIHRAIDYAASENADILLTPEGALSGYTNRFNPKEIKEALKDVTNRAKVMKIGLALGTCYYEDDGLCYNQIRFYDKQGQFLGFHSKTLNCGTMDDTPKGEIEYFTVAPLKVFSFEGLEIGGLICNDMWANPECSPMPDPHLSQQLAKMGAKIIFHAVNGGRNNDEFSQFVIRNYHESNLRMRARAGKVWIVTVDNAFPVTMPNSCSGGVISPDGNWTIRLPEQGEHFFAHTIEF</sequence>
<organism evidence="3 4">
    <name type="scientific">Paenibacillus solisilvae</name>
    <dbReference type="NCBI Taxonomy" id="2486751"/>
    <lineage>
        <taxon>Bacteria</taxon>
        <taxon>Bacillati</taxon>
        <taxon>Bacillota</taxon>
        <taxon>Bacilli</taxon>
        <taxon>Bacillales</taxon>
        <taxon>Paenibacillaceae</taxon>
        <taxon>Paenibacillus</taxon>
    </lineage>
</organism>
<evidence type="ECO:0000313" key="4">
    <source>
        <dbReference type="Proteomes" id="UP001596047"/>
    </source>
</evidence>
<dbReference type="CDD" id="cd07197">
    <property type="entry name" value="nitrilase"/>
    <property type="match status" value="1"/>
</dbReference>
<dbReference type="EMBL" id="JBHSOW010000068">
    <property type="protein sequence ID" value="MFC5651136.1"/>
    <property type="molecule type" value="Genomic_DNA"/>
</dbReference>